<keyword evidence="2" id="KW-0812">Transmembrane</keyword>
<keyword evidence="2" id="KW-1133">Transmembrane helix</keyword>
<feature type="compositionally biased region" description="Low complexity" evidence="1">
    <location>
        <begin position="171"/>
        <end position="181"/>
    </location>
</feature>
<dbReference type="EMBL" id="CAXAMM010040444">
    <property type="protein sequence ID" value="CAK9093227.1"/>
    <property type="molecule type" value="Genomic_DNA"/>
</dbReference>
<feature type="compositionally biased region" description="Low complexity" evidence="1">
    <location>
        <begin position="199"/>
        <end position="211"/>
    </location>
</feature>
<evidence type="ECO:0000256" key="1">
    <source>
        <dbReference type="SAM" id="MobiDB-lite"/>
    </source>
</evidence>
<feature type="compositionally biased region" description="Basic and acidic residues" evidence="1">
    <location>
        <begin position="132"/>
        <end position="141"/>
    </location>
</feature>
<name>A0ABP0QY45_9DINO</name>
<feature type="compositionally biased region" description="Basic and acidic residues" evidence="1">
    <location>
        <begin position="222"/>
        <end position="235"/>
    </location>
</feature>
<dbReference type="Proteomes" id="UP001642464">
    <property type="component" value="Unassembled WGS sequence"/>
</dbReference>
<organism evidence="3 4">
    <name type="scientific">Durusdinium trenchii</name>
    <dbReference type="NCBI Taxonomy" id="1381693"/>
    <lineage>
        <taxon>Eukaryota</taxon>
        <taxon>Sar</taxon>
        <taxon>Alveolata</taxon>
        <taxon>Dinophyceae</taxon>
        <taxon>Suessiales</taxon>
        <taxon>Symbiodiniaceae</taxon>
        <taxon>Durusdinium</taxon>
    </lineage>
</organism>
<evidence type="ECO:0000313" key="4">
    <source>
        <dbReference type="Proteomes" id="UP001642464"/>
    </source>
</evidence>
<sequence>MLESIGDPVSALFTLVDAAGLLLAAWVWYQVFMVALAMSPPSPSRRVAFQACVALFEDQASCSLLGAWSGTDSASAAREELDGRNRPGASGEAQLIQDRRAHAQESGNPQTHHCNQASRSSLQSADAPADADAERSEERSPAEPGRPSRSSPLSADAPGDADAERSEARSPAEPSRPSRSSLQSADAPADADVERSEEGSPAEPSRPSRSSLQSADAPADADVERSEERSPAEPG</sequence>
<feature type="transmembrane region" description="Helical" evidence="2">
    <location>
        <begin position="12"/>
        <end position="36"/>
    </location>
</feature>
<evidence type="ECO:0000313" key="3">
    <source>
        <dbReference type="EMBL" id="CAK9093227.1"/>
    </source>
</evidence>
<feature type="region of interest" description="Disordered" evidence="1">
    <location>
        <begin position="99"/>
        <end position="235"/>
    </location>
</feature>
<proteinExistence type="predicted"/>
<keyword evidence="2" id="KW-0472">Membrane</keyword>
<evidence type="ECO:0000256" key="2">
    <source>
        <dbReference type="SAM" id="Phobius"/>
    </source>
</evidence>
<accession>A0ABP0QY45</accession>
<keyword evidence="4" id="KW-1185">Reference proteome</keyword>
<feature type="non-terminal residue" evidence="3">
    <location>
        <position position="235"/>
    </location>
</feature>
<comment type="caution">
    <text evidence="3">The sequence shown here is derived from an EMBL/GenBank/DDBJ whole genome shotgun (WGS) entry which is preliminary data.</text>
</comment>
<protein>
    <submittedName>
        <fullName evidence="3">Uncharacterized protein</fullName>
    </submittedName>
</protein>
<gene>
    <name evidence="3" type="ORF">SCF082_LOCUS43855</name>
</gene>
<reference evidence="3 4" key="1">
    <citation type="submission" date="2024-02" db="EMBL/GenBank/DDBJ databases">
        <authorList>
            <person name="Chen Y."/>
            <person name="Shah S."/>
            <person name="Dougan E. K."/>
            <person name="Thang M."/>
            <person name="Chan C."/>
        </authorList>
    </citation>
    <scope>NUCLEOTIDE SEQUENCE [LARGE SCALE GENOMIC DNA]</scope>
</reference>
<feature type="compositionally biased region" description="Polar residues" evidence="1">
    <location>
        <begin position="105"/>
        <end position="124"/>
    </location>
</feature>